<comment type="caution">
    <text evidence="7">The sequence shown here is derived from an EMBL/GenBank/DDBJ whole genome shotgun (WGS) entry which is preliminary data.</text>
</comment>
<dbReference type="CDD" id="cd02201">
    <property type="entry name" value="FtsZ_type1"/>
    <property type="match status" value="1"/>
</dbReference>
<evidence type="ECO:0000259" key="6">
    <source>
        <dbReference type="SMART" id="SM00865"/>
    </source>
</evidence>
<dbReference type="Proteomes" id="UP000485058">
    <property type="component" value="Unassembled WGS sequence"/>
</dbReference>
<dbReference type="NCBIfam" id="TIGR00065">
    <property type="entry name" value="ftsZ"/>
    <property type="match status" value="1"/>
</dbReference>
<dbReference type="Pfam" id="PF00091">
    <property type="entry name" value="Tubulin"/>
    <property type="match status" value="1"/>
</dbReference>
<evidence type="ECO:0000256" key="1">
    <source>
        <dbReference type="ARBA" id="ARBA00009690"/>
    </source>
</evidence>
<dbReference type="InterPro" id="IPR018316">
    <property type="entry name" value="Tubulin/FtsZ_2-layer-sand-dom"/>
</dbReference>
<keyword evidence="2" id="KW-0547">Nucleotide-binding</keyword>
<dbReference type="SMART" id="SM00865">
    <property type="entry name" value="Tubulin_C"/>
    <property type="match status" value="1"/>
</dbReference>
<dbReference type="GO" id="GO:0009507">
    <property type="term" value="C:chloroplast"/>
    <property type="evidence" value="ECO:0007669"/>
    <property type="project" value="TreeGrafter"/>
</dbReference>
<reference evidence="7 8" key="1">
    <citation type="submission" date="2020-02" db="EMBL/GenBank/DDBJ databases">
        <title>Draft genome sequence of Haematococcus lacustris strain NIES-144.</title>
        <authorList>
            <person name="Morimoto D."/>
            <person name="Nakagawa S."/>
            <person name="Yoshida T."/>
            <person name="Sawayama S."/>
        </authorList>
    </citation>
    <scope>NUCLEOTIDE SEQUENCE [LARGE SCALE GENOMIC DNA]</scope>
    <source>
        <strain evidence="7 8">NIES-144</strain>
    </source>
</reference>
<accession>A0A699ZVQ5</accession>
<keyword evidence="8" id="KW-1185">Reference proteome</keyword>
<dbReference type="InterPro" id="IPR008280">
    <property type="entry name" value="Tub_FtsZ_C"/>
</dbReference>
<dbReference type="Gene3D" id="3.40.50.1440">
    <property type="entry name" value="Tubulin/FtsZ, GTPase domain"/>
    <property type="match status" value="1"/>
</dbReference>
<dbReference type="HAMAP" id="MF_00909">
    <property type="entry name" value="FtsZ"/>
    <property type="match status" value="1"/>
</dbReference>
<feature type="compositionally biased region" description="Low complexity" evidence="4">
    <location>
        <begin position="1"/>
        <end position="14"/>
    </location>
</feature>
<feature type="compositionally biased region" description="Basic residues" evidence="4">
    <location>
        <begin position="15"/>
        <end position="27"/>
    </location>
</feature>
<dbReference type="SMART" id="SM00864">
    <property type="entry name" value="Tubulin"/>
    <property type="match status" value="1"/>
</dbReference>
<dbReference type="SUPFAM" id="SSF52490">
    <property type="entry name" value="Tubulin nucleotide-binding domain-like"/>
    <property type="match status" value="1"/>
</dbReference>
<dbReference type="InterPro" id="IPR000158">
    <property type="entry name" value="Cell_div_FtsZ"/>
</dbReference>
<feature type="domain" description="Tubulin/FtsZ 2-layer sandwich" evidence="6">
    <location>
        <begin position="269"/>
        <end position="386"/>
    </location>
</feature>
<comment type="similarity">
    <text evidence="1">Belongs to the FtsZ family.</text>
</comment>
<sequence>MHRPRNQSAASPSSARRRPMQKAHLREHRQAGRCCLTTAPQPCLLPRGRRHLLPGQPPATALKGRGIGNGRLVFSGPRPGYMVVQSLPFVAEGGDARIKVIGVGGGGNNALNRMISAGLQVQIGTELTRGLGCGGNPALGKQAAQESEEALKKAVQGADLVFITAGMGGGTGTGAAPVVAKLSKDMGILTVAVVTYPFNFEGRRRGSQASDGIEALRANVDSVIVIPNDRLLDVAGEGTALQDAFGLADDVLRQGVQGISDIITVPGLINVDFADIKAIMSNSGTAMLGVGVASGKDRAEVAATSATAAPLIQRSIERATGIVYNITGGTDLTLQEVNRVSEVVTGLADPSCNIIFGAVVDPEYDGIINVTIIATGFSQSYDELLFGRPTRKATETQPARSSPPPQQVVAASDANNQNNSSPWGRANRSDRSYMGRSIL</sequence>
<feature type="region of interest" description="Disordered" evidence="4">
    <location>
        <begin position="1"/>
        <end position="32"/>
    </location>
</feature>
<evidence type="ECO:0000259" key="5">
    <source>
        <dbReference type="SMART" id="SM00864"/>
    </source>
</evidence>
<dbReference type="GO" id="GO:0051301">
    <property type="term" value="P:cell division"/>
    <property type="evidence" value="ECO:0007669"/>
    <property type="project" value="TreeGrafter"/>
</dbReference>
<keyword evidence="3" id="KW-0342">GTP-binding</keyword>
<evidence type="ECO:0000313" key="7">
    <source>
        <dbReference type="EMBL" id="GFH23699.1"/>
    </source>
</evidence>
<dbReference type="AlphaFoldDB" id="A0A699ZVQ5"/>
<organism evidence="7 8">
    <name type="scientific">Haematococcus lacustris</name>
    <name type="common">Green alga</name>
    <name type="synonym">Haematococcus pluvialis</name>
    <dbReference type="NCBI Taxonomy" id="44745"/>
    <lineage>
        <taxon>Eukaryota</taxon>
        <taxon>Viridiplantae</taxon>
        <taxon>Chlorophyta</taxon>
        <taxon>core chlorophytes</taxon>
        <taxon>Chlorophyceae</taxon>
        <taxon>CS clade</taxon>
        <taxon>Chlamydomonadales</taxon>
        <taxon>Haematococcaceae</taxon>
        <taxon>Haematococcus</taxon>
    </lineage>
</organism>
<dbReference type="EMBL" id="BLLF01002338">
    <property type="protein sequence ID" value="GFH23699.1"/>
    <property type="molecule type" value="Genomic_DNA"/>
</dbReference>
<feature type="compositionally biased region" description="Low complexity" evidence="4">
    <location>
        <begin position="407"/>
        <end position="421"/>
    </location>
</feature>
<evidence type="ECO:0000256" key="3">
    <source>
        <dbReference type="ARBA" id="ARBA00023134"/>
    </source>
</evidence>
<dbReference type="Pfam" id="PF12327">
    <property type="entry name" value="FtsZ_C"/>
    <property type="match status" value="1"/>
</dbReference>
<dbReference type="FunFam" id="3.40.50.1440:FF:000001">
    <property type="entry name" value="Cell division protein FtsZ"/>
    <property type="match status" value="1"/>
</dbReference>
<dbReference type="InterPro" id="IPR045061">
    <property type="entry name" value="FtsZ/CetZ"/>
</dbReference>
<feature type="region of interest" description="Disordered" evidence="4">
    <location>
        <begin position="391"/>
        <end position="439"/>
    </location>
</feature>
<dbReference type="GO" id="GO:0032153">
    <property type="term" value="C:cell division site"/>
    <property type="evidence" value="ECO:0007669"/>
    <property type="project" value="TreeGrafter"/>
</dbReference>
<dbReference type="PROSITE" id="PS01135">
    <property type="entry name" value="FTSZ_2"/>
    <property type="match status" value="1"/>
</dbReference>
<dbReference type="InterPro" id="IPR037103">
    <property type="entry name" value="Tubulin/FtsZ-like_C"/>
</dbReference>
<gene>
    <name evidence="7" type="ORF">HaLaN_21353</name>
</gene>
<dbReference type="GO" id="GO:0003924">
    <property type="term" value="F:GTPase activity"/>
    <property type="evidence" value="ECO:0007669"/>
    <property type="project" value="InterPro"/>
</dbReference>
<proteinExistence type="inferred from homology"/>
<evidence type="ECO:0000256" key="4">
    <source>
        <dbReference type="SAM" id="MobiDB-lite"/>
    </source>
</evidence>
<dbReference type="GO" id="GO:0005525">
    <property type="term" value="F:GTP binding"/>
    <property type="evidence" value="ECO:0007669"/>
    <property type="project" value="UniProtKB-KW"/>
</dbReference>
<feature type="domain" description="Tubulin/FtsZ GTPase" evidence="5">
    <location>
        <begin position="97"/>
        <end position="267"/>
    </location>
</feature>
<evidence type="ECO:0000313" key="8">
    <source>
        <dbReference type="Proteomes" id="UP000485058"/>
    </source>
</evidence>
<dbReference type="PANTHER" id="PTHR30314:SF23">
    <property type="entry name" value="PLASTID DIVISION PROTEIN FTSZ"/>
    <property type="match status" value="1"/>
</dbReference>
<name>A0A699ZVQ5_HAELA</name>
<dbReference type="GO" id="GO:0010020">
    <property type="term" value="P:chloroplast fission"/>
    <property type="evidence" value="ECO:0007669"/>
    <property type="project" value="TreeGrafter"/>
</dbReference>
<dbReference type="InterPro" id="IPR024757">
    <property type="entry name" value="FtsZ_C"/>
</dbReference>
<evidence type="ECO:0000256" key="2">
    <source>
        <dbReference type="ARBA" id="ARBA00022741"/>
    </source>
</evidence>
<dbReference type="InterPro" id="IPR020805">
    <property type="entry name" value="Cell_div_FtsZ_CS"/>
</dbReference>
<dbReference type="PANTHER" id="PTHR30314">
    <property type="entry name" value="CELL DIVISION PROTEIN FTSZ-RELATED"/>
    <property type="match status" value="1"/>
</dbReference>
<protein>
    <submittedName>
        <fullName evidence="7">Uncharacterized protein</fullName>
    </submittedName>
</protein>
<dbReference type="InterPro" id="IPR036525">
    <property type="entry name" value="Tubulin/FtsZ_GTPase_sf"/>
</dbReference>
<dbReference type="InterPro" id="IPR003008">
    <property type="entry name" value="Tubulin_FtsZ_GTPase"/>
</dbReference>
<dbReference type="SUPFAM" id="SSF55307">
    <property type="entry name" value="Tubulin C-terminal domain-like"/>
    <property type="match status" value="1"/>
</dbReference>
<dbReference type="Gene3D" id="3.30.1330.20">
    <property type="entry name" value="Tubulin/FtsZ, C-terminal domain"/>
    <property type="match status" value="1"/>
</dbReference>
<dbReference type="PRINTS" id="PR00423">
    <property type="entry name" value="CELLDVISFTSZ"/>
</dbReference>